<dbReference type="InterPro" id="IPR015819">
    <property type="entry name" value="Lipid_transp_b-sht_shell"/>
</dbReference>
<dbReference type="Gene3D" id="2.30.230.10">
    <property type="entry name" value="Lipovitellin, beta-sheet shell regions, chain A"/>
    <property type="match status" value="1"/>
</dbReference>
<comment type="caution">
    <text evidence="1">The sequence shown here is derived from an EMBL/GenBank/DDBJ whole genome shotgun (WGS) entry which is preliminary data.</text>
</comment>
<feature type="non-terminal residue" evidence="1">
    <location>
        <position position="1"/>
    </location>
</feature>
<dbReference type="InterPro" id="IPR015816">
    <property type="entry name" value="Vitellinogen_b-sht_N"/>
</dbReference>
<dbReference type="AlphaFoldDB" id="A0A8J2ML52"/>
<gene>
    <name evidence="1" type="ORF">HICCMSTLAB_LOCUS6004</name>
</gene>
<dbReference type="SUPFAM" id="SSF56968">
    <property type="entry name" value="Lipovitellin-phosvitin complex, beta-sheet shell regions"/>
    <property type="match status" value="1"/>
</dbReference>
<protein>
    <submittedName>
        <fullName evidence="1">Uncharacterized protein</fullName>
    </submittedName>
</protein>
<name>A0A8J2ML52_COTCN</name>
<dbReference type="GO" id="GO:0005319">
    <property type="term" value="F:lipid transporter activity"/>
    <property type="evidence" value="ECO:0007669"/>
    <property type="project" value="InterPro"/>
</dbReference>
<keyword evidence="2" id="KW-1185">Reference proteome</keyword>
<accession>A0A8J2ML52</accession>
<reference evidence="1" key="1">
    <citation type="submission" date="2021-04" db="EMBL/GenBank/DDBJ databases">
        <authorList>
            <person name="Chebbi M.A.C M."/>
        </authorList>
    </citation>
    <scope>NUCLEOTIDE SEQUENCE</scope>
</reference>
<dbReference type="Proteomes" id="UP000786811">
    <property type="component" value="Unassembled WGS sequence"/>
</dbReference>
<evidence type="ECO:0000313" key="2">
    <source>
        <dbReference type="Proteomes" id="UP000786811"/>
    </source>
</evidence>
<sequence length="360" mass="41297">FERITMEYLIPFLLTLASTRYLCSLGEGPNAPVVDKEEFRINYCRLSPAPTVLSWVFSVVSPWFCSNSLRGEVQCEYAAQYAVNDPSTYYMPEYQFKFTKSWERTFENGTIGHGNIVTILRCQNSSMTSIICAVKNCQLRTYTEVPDGTTKPENPKYVQDMGENNALGQPFEIVFDQNGVKQLVTDRRTTEVTHGSWWEIANRFNVLWVKNLELGDHLISRSESTIYGKCLATIKAKEDKLRDYSGKSDGFKIDIEEGFQGKQFFYEKTRDTSSCEERIKILGNRNNLFVVALLDVAKSRVILSETEFFSMFEDQMTYLIMGKTKIVNHHKMNMVLTGIEQAVDKITPVKNPVIKLFKPE</sequence>
<evidence type="ECO:0000313" key="1">
    <source>
        <dbReference type="EMBL" id="CAG5092260.1"/>
    </source>
</evidence>
<dbReference type="EMBL" id="CAJNRD030001120">
    <property type="protein sequence ID" value="CAG5092260.1"/>
    <property type="molecule type" value="Genomic_DNA"/>
</dbReference>
<proteinExistence type="predicted"/>
<organism evidence="1 2">
    <name type="scientific">Cotesia congregata</name>
    <name type="common">Parasitoid wasp</name>
    <name type="synonym">Apanteles congregatus</name>
    <dbReference type="NCBI Taxonomy" id="51543"/>
    <lineage>
        <taxon>Eukaryota</taxon>
        <taxon>Metazoa</taxon>
        <taxon>Ecdysozoa</taxon>
        <taxon>Arthropoda</taxon>
        <taxon>Hexapoda</taxon>
        <taxon>Insecta</taxon>
        <taxon>Pterygota</taxon>
        <taxon>Neoptera</taxon>
        <taxon>Endopterygota</taxon>
        <taxon>Hymenoptera</taxon>
        <taxon>Apocrita</taxon>
        <taxon>Ichneumonoidea</taxon>
        <taxon>Braconidae</taxon>
        <taxon>Microgastrinae</taxon>
        <taxon>Cotesia</taxon>
    </lineage>
</organism>
<dbReference type="OrthoDB" id="7699769at2759"/>